<feature type="region of interest" description="Disordered" evidence="1">
    <location>
        <begin position="175"/>
        <end position="225"/>
    </location>
</feature>
<feature type="compositionally biased region" description="Low complexity" evidence="1">
    <location>
        <begin position="1"/>
        <end position="18"/>
    </location>
</feature>
<dbReference type="AlphaFoldDB" id="A0AAE0TMU1"/>
<feature type="compositionally biased region" description="Low complexity" evidence="1">
    <location>
        <begin position="191"/>
        <end position="212"/>
    </location>
</feature>
<feature type="region of interest" description="Disordered" evidence="1">
    <location>
        <begin position="1"/>
        <end position="31"/>
    </location>
</feature>
<protein>
    <submittedName>
        <fullName evidence="2">Uncharacterized protein</fullName>
    </submittedName>
</protein>
<sequence>MTRQTPSTLPSQPLSPETSHPRHPLYPTPSGINVSLHPTSIPWYDWPSIQTMLVESNLIRQHLRAIQENIQLDRERREQIERFRPERERREREANCQPFDLLPEEEMREWRAQGLGLSSSSGLGSGFWMACERERIAVEQVAFRRTPGAPRRRGQDEQRSRSAVHLGVGSFINGHFVPGPSGSDSDTMLWDAPAADDSPSSSSSSLAASDSGNEADDEAEDEAAADVDAGAWDACELCGVTGRFNIQTRHGRIACVRCAMRGSGLPRRR</sequence>
<accession>A0AAE0TMU1</accession>
<evidence type="ECO:0000256" key="1">
    <source>
        <dbReference type="SAM" id="MobiDB-lite"/>
    </source>
</evidence>
<evidence type="ECO:0000313" key="3">
    <source>
        <dbReference type="Proteomes" id="UP001274830"/>
    </source>
</evidence>
<keyword evidence="3" id="KW-1185">Reference proteome</keyword>
<comment type="caution">
    <text evidence="2">The sequence shown here is derived from an EMBL/GenBank/DDBJ whole genome shotgun (WGS) entry which is preliminary data.</text>
</comment>
<gene>
    <name evidence="2" type="ORF">LTR78_010183</name>
</gene>
<dbReference type="Proteomes" id="UP001274830">
    <property type="component" value="Unassembled WGS sequence"/>
</dbReference>
<evidence type="ECO:0000313" key="2">
    <source>
        <dbReference type="EMBL" id="KAK3669932.1"/>
    </source>
</evidence>
<name>A0AAE0TMU1_9PEZI</name>
<feature type="compositionally biased region" description="Acidic residues" evidence="1">
    <location>
        <begin position="213"/>
        <end position="225"/>
    </location>
</feature>
<proteinExistence type="predicted"/>
<reference evidence="2" key="1">
    <citation type="submission" date="2023-07" db="EMBL/GenBank/DDBJ databases">
        <title>Black Yeasts Isolated from many extreme environments.</title>
        <authorList>
            <person name="Coleine C."/>
            <person name="Stajich J.E."/>
            <person name="Selbmann L."/>
        </authorList>
    </citation>
    <scope>NUCLEOTIDE SEQUENCE</scope>
    <source>
        <strain evidence="2">CCFEE 5485</strain>
    </source>
</reference>
<organism evidence="2 3">
    <name type="scientific">Recurvomyces mirabilis</name>
    <dbReference type="NCBI Taxonomy" id="574656"/>
    <lineage>
        <taxon>Eukaryota</taxon>
        <taxon>Fungi</taxon>
        <taxon>Dikarya</taxon>
        <taxon>Ascomycota</taxon>
        <taxon>Pezizomycotina</taxon>
        <taxon>Dothideomycetes</taxon>
        <taxon>Dothideomycetidae</taxon>
        <taxon>Mycosphaerellales</taxon>
        <taxon>Teratosphaeriaceae</taxon>
        <taxon>Recurvomyces</taxon>
    </lineage>
</organism>
<dbReference type="EMBL" id="JAUTXT010000067">
    <property type="protein sequence ID" value="KAK3669932.1"/>
    <property type="molecule type" value="Genomic_DNA"/>
</dbReference>